<feature type="transmembrane region" description="Helical" evidence="2">
    <location>
        <begin position="132"/>
        <end position="151"/>
    </location>
</feature>
<keyword evidence="2" id="KW-0812">Transmembrane</keyword>
<accession>A0A167Y3Y1</accession>
<proteinExistence type="predicted"/>
<organism evidence="3 4">
    <name type="scientific">Moelleriella libera RCEF 2490</name>
    <dbReference type="NCBI Taxonomy" id="1081109"/>
    <lineage>
        <taxon>Eukaryota</taxon>
        <taxon>Fungi</taxon>
        <taxon>Dikarya</taxon>
        <taxon>Ascomycota</taxon>
        <taxon>Pezizomycotina</taxon>
        <taxon>Sordariomycetes</taxon>
        <taxon>Hypocreomycetidae</taxon>
        <taxon>Hypocreales</taxon>
        <taxon>Clavicipitaceae</taxon>
        <taxon>Moelleriella</taxon>
    </lineage>
</organism>
<evidence type="ECO:0000256" key="1">
    <source>
        <dbReference type="SAM" id="Coils"/>
    </source>
</evidence>
<feature type="transmembrane region" description="Helical" evidence="2">
    <location>
        <begin position="163"/>
        <end position="181"/>
    </location>
</feature>
<evidence type="ECO:0000256" key="2">
    <source>
        <dbReference type="SAM" id="Phobius"/>
    </source>
</evidence>
<dbReference type="Proteomes" id="UP000078544">
    <property type="component" value="Unassembled WGS sequence"/>
</dbReference>
<sequence length="386" mass="44517">MHQPAITTSPDGESLLQNVISFLALHLKSGLNWADSRILKALDSKSLLQNVIDFLALYLKSGLNWAGSRILWILKALNGTRLLQNVIDFLAVYLKNGLYWAGSRILWILKALNGTRLLQNVIDFLAVCLKNGLYWAGSWILWILKALFRAARISDLLQFVSQIIWQVFTWYAIVFVLFHIIPIVRYVRTLVADATDRCLQIYDEQQRKRLEAEAIQRYEFHERQRAAEAAAEAAAERERRRLQARAEEAAREERERYETQRRRENTDRYLRWEEECNRVLLDKPSMTRFPFPPLPPCLTPGPGCSASPQAPAPPCQHNVRQFLEWSGKFSIGLVKQQRNNWHEDRFGTCRKDLMPKFKELATSLFVALTPLYEGLSSEEAGSSQAQ</sequence>
<feature type="coiled-coil region" evidence="1">
    <location>
        <begin position="232"/>
        <end position="267"/>
    </location>
</feature>
<evidence type="ECO:0000313" key="3">
    <source>
        <dbReference type="EMBL" id="KZZ90832.1"/>
    </source>
</evidence>
<evidence type="ECO:0000313" key="4">
    <source>
        <dbReference type="Proteomes" id="UP000078544"/>
    </source>
</evidence>
<gene>
    <name evidence="3" type="ORF">AAL_07058</name>
</gene>
<reference evidence="3 4" key="1">
    <citation type="journal article" date="2016" name="Genome Biol. Evol.">
        <title>Divergent and convergent evolution of fungal pathogenicity.</title>
        <authorList>
            <person name="Shang Y."/>
            <person name="Xiao G."/>
            <person name="Zheng P."/>
            <person name="Cen K."/>
            <person name="Zhan S."/>
            <person name="Wang C."/>
        </authorList>
    </citation>
    <scope>NUCLEOTIDE SEQUENCE [LARGE SCALE GENOMIC DNA]</scope>
    <source>
        <strain evidence="3 4">RCEF 2490</strain>
    </source>
</reference>
<keyword evidence="4" id="KW-1185">Reference proteome</keyword>
<dbReference type="AlphaFoldDB" id="A0A167Y3Y1"/>
<keyword evidence="2" id="KW-0472">Membrane</keyword>
<keyword evidence="1" id="KW-0175">Coiled coil</keyword>
<dbReference type="EMBL" id="AZGY01000020">
    <property type="protein sequence ID" value="KZZ90832.1"/>
    <property type="molecule type" value="Genomic_DNA"/>
</dbReference>
<keyword evidence="2" id="KW-1133">Transmembrane helix</keyword>
<comment type="caution">
    <text evidence="3">The sequence shown here is derived from an EMBL/GenBank/DDBJ whole genome shotgun (WGS) entry which is preliminary data.</text>
</comment>
<name>A0A167Y3Y1_9HYPO</name>
<protein>
    <submittedName>
        <fullName evidence="3">Uncharacterized protein</fullName>
    </submittedName>
</protein>